<dbReference type="EMBL" id="CP104562">
    <property type="protein sequence ID" value="UXH76793.1"/>
    <property type="molecule type" value="Genomic_DNA"/>
</dbReference>
<dbReference type="RefSeq" id="WP_261756531.1">
    <property type="nucleotide sequence ID" value="NZ_CP104562.2"/>
</dbReference>
<evidence type="ECO:0000313" key="1">
    <source>
        <dbReference type="EMBL" id="UXH76793.1"/>
    </source>
</evidence>
<reference evidence="1" key="1">
    <citation type="submission" date="2022-10" db="EMBL/GenBank/DDBJ databases">
        <title>Characterization and whole genome sequencing of a new Roseateles species, isolated from fresh water.</title>
        <authorList>
            <person name="Guliayeva D.Y."/>
            <person name="Akhremchuk A.E."/>
            <person name="Sikolenko M.A."/>
            <person name="Valentovich L.N."/>
            <person name="Sidarenka A.V."/>
        </authorList>
    </citation>
    <scope>NUCLEOTIDE SEQUENCE</scope>
    <source>
        <strain evidence="1">BIM B-1768</strain>
    </source>
</reference>
<dbReference type="Pfam" id="PF09481">
    <property type="entry name" value="CRISPR_Cse1"/>
    <property type="match status" value="1"/>
</dbReference>
<dbReference type="InterPro" id="IPR013381">
    <property type="entry name" value="CRISPR-assoc_prot_Cse1"/>
</dbReference>
<dbReference type="NCBIfam" id="TIGR02547">
    <property type="entry name" value="casA_cse1"/>
    <property type="match status" value="1"/>
</dbReference>
<dbReference type="CDD" id="cd09729">
    <property type="entry name" value="Cse1_I-E"/>
    <property type="match status" value="1"/>
</dbReference>
<dbReference type="Proteomes" id="UP001064933">
    <property type="component" value="Chromosome"/>
</dbReference>
<accession>A0ABY6AV42</accession>
<dbReference type="Gene3D" id="1.10.132.100">
    <property type="match status" value="1"/>
</dbReference>
<protein>
    <submittedName>
        <fullName evidence="1">Type I-E CRISPR-associated protein Cse1/CasA</fullName>
    </submittedName>
</protein>
<sequence length="522" mass="57061">MTSHYNLLDEPWLPVRFADATVRSVGLIGAIRHSKDITALAETAPPSLIAQYRLLLAIVHRALVRSRANWKDADRVTWFQHGLPIEEISAYLESLRDRFWLFDESHPFMQVAALAVADETREKRKPWTQISLASANGNAPVVFDHAVDAMPVAIDRAQAITHLLGYLQFTPGGLVKTLRDADKAGALVNTAAVLPVGETLAKTLCLALHPAPLPGQPTEDLPAWERPPLTLAELRGEPVLATGPNDRYTRQSRAVLLEAEPDGSVRWLRFAAGWALGEDPQKPDPMACYRAGSLGLVRVGFNEGRAVWRDLPALVPMPQGEATKGYQAAAVVDWAAGLRRMIADDRVHQPLLVAGLASDQAKLLRWRLEQVVLPQELLVLPDRAQELQVGVALAEELHRQLRYLASDLVAATLPDPSSKDTRNRARSMVDVGPLSTTFFAAAERDLPALMALIAKDDSDGADALWQGALRDAARLAWDRVIAVLGNSVVALRAEARIGYRLSALLRQQLPAAFPVSTRTQGA</sequence>
<proteinExistence type="predicted"/>
<keyword evidence="2" id="KW-1185">Reference proteome</keyword>
<name>A0ABY6AV42_9BURK</name>
<evidence type="ECO:0000313" key="2">
    <source>
        <dbReference type="Proteomes" id="UP001064933"/>
    </source>
</evidence>
<gene>
    <name evidence="1" type="primary">casA</name>
    <name evidence="1" type="ORF">N4261_17360</name>
</gene>
<organism evidence="1 2">
    <name type="scientific">Roseateles amylovorans</name>
    <dbReference type="NCBI Taxonomy" id="2978473"/>
    <lineage>
        <taxon>Bacteria</taxon>
        <taxon>Pseudomonadati</taxon>
        <taxon>Pseudomonadota</taxon>
        <taxon>Betaproteobacteria</taxon>
        <taxon>Burkholderiales</taxon>
        <taxon>Sphaerotilaceae</taxon>
        <taxon>Roseateles</taxon>
    </lineage>
</organism>